<comment type="similarity">
    <text evidence="1">Belongs to the mTERF family.</text>
</comment>
<dbReference type="OrthoDB" id="637682at2759"/>
<feature type="compositionally biased region" description="Acidic residues" evidence="3">
    <location>
        <begin position="359"/>
        <end position="415"/>
    </location>
</feature>
<evidence type="ECO:0000256" key="4">
    <source>
        <dbReference type="SAM" id="SignalP"/>
    </source>
</evidence>
<evidence type="ECO:0000313" key="6">
    <source>
        <dbReference type="Proteomes" id="UP000030640"/>
    </source>
</evidence>
<feature type="signal peptide" evidence="4">
    <location>
        <begin position="1"/>
        <end position="18"/>
    </location>
</feature>
<evidence type="ECO:0008006" key="7">
    <source>
        <dbReference type="Google" id="ProtNLM"/>
    </source>
</evidence>
<evidence type="ECO:0000256" key="1">
    <source>
        <dbReference type="ARBA" id="ARBA00007692"/>
    </source>
</evidence>
<feature type="compositionally biased region" description="Basic residues" evidence="3">
    <location>
        <begin position="311"/>
        <end position="333"/>
    </location>
</feature>
<dbReference type="EMBL" id="KI965480">
    <property type="protein sequence ID" value="EUD65337.1"/>
    <property type="molecule type" value="Genomic_DNA"/>
</dbReference>
<evidence type="ECO:0000256" key="3">
    <source>
        <dbReference type="SAM" id="MobiDB-lite"/>
    </source>
</evidence>
<dbReference type="AlphaFoldDB" id="W6ZX12"/>
<accession>W6ZX12</accession>
<feature type="chain" id="PRO_5004890237" description="mTERF domain-containing protein" evidence="4">
    <location>
        <begin position="19"/>
        <end position="726"/>
    </location>
</feature>
<dbReference type="GeneID" id="20039554"/>
<name>W6ZX12_9APIC</name>
<reference evidence="5 6" key="1">
    <citation type="submission" date="2013-02" db="EMBL/GenBank/DDBJ databases">
        <title>The Genome Sequence of Plasmodium inui San Antonio 1.</title>
        <authorList>
            <consortium name="The Broad Institute Genome Sequencing Platform"/>
            <consortium name="The Broad Institute Genome Sequencing Center for Infectious Disease"/>
            <person name="Neafsey D."/>
            <person name="Cheeseman I."/>
            <person name="Volkman S."/>
            <person name="Adams J."/>
            <person name="Walker B."/>
            <person name="Young S.K."/>
            <person name="Zeng Q."/>
            <person name="Gargeya S."/>
            <person name="Fitzgerald M."/>
            <person name="Haas B."/>
            <person name="Abouelleil A."/>
            <person name="Alvarado L."/>
            <person name="Arachchi H.M."/>
            <person name="Berlin A.M."/>
            <person name="Chapman S.B."/>
            <person name="Dewar J."/>
            <person name="Goldberg J."/>
            <person name="Griggs A."/>
            <person name="Gujja S."/>
            <person name="Hansen M."/>
            <person name="Howarth C."/>
            <person name="Imamovic A."/>
            <person name="Larimer J."/>
            <person name="McCowan C."/>
            <person name="Murphy C."/>
            <person name="Neiman D."/>
            <person name="Pearson M."/>
            <person name="Priest M."/>
            <person name="Roberts A."/>
            <person name="Saif S."/>
            <person name="Shea T."/>
            <person name="Sisk P."/>
            <person name="Sykes S."/>
            <person name="Wortman J."/>
            <person name="Nusbaum C."/>
            <person name="Birren B."/>
        </authorList>
    </citation>
    <scope>NUCLEOTIDE SEQUENCE [LARGE SCALE GENOMIC DNA]</scope>
    <source>
        <strain evidence="5 6">San Antonio 1</strain>
    </source>
</reference>
<dbReference type="PANTHER" id="PTHR13068">
    <property type="entry name" value="CGI-12 PROTEIN-RELATED"/>
    <property type="match status" value="1"/>
</dbReference>
<feature type="region of interest" description="Disordered" evidence="3">
    <location>
        <begin position="302"/>
        <end position="436"/>
    </location>
</feature>
<gene>
    <name evidence="5" type="ORF">C922_04280</name>
</gene>
<dbReference type="VEuPathDB" id="PlasmoDB:C922_04280"/>
<dbReference type="PANTHER" id="PTHR13068:SF151">
    <property type="entry name" value="TRANSCRIPTION TERMINATION FACTOR MTERF9, CHLOROPLASTIC"/>
    <property type="match status" value="1"/>
</dbReference>
<dbReference type="SMART" id="SM00733">
    <property type="entry name" value="Mterf"/>
    <property type="match status" value="4"/>
</dbReference>
<dbReference type="Gene3D" id="1.25.70.10">
    <property type="entry name" value="Transcription termination factor 3, mitochondrial"/>
    <property type="match status" value="1"/>
</dbReference>
<dbReference type="Pfam" id="PF02536">
    <property type="entry name" value="mTERF"/>
    <property type="match status" value="1"/>
</dbReference>
<dbReference type="Proteomes" id="UP000030640">
    <property type="component" value="Unassembled WGS sequence"/>
</dbReference>
<keyword evidence="4" id="KW-0732">Signal</keyword>
<keyword evidence="6" id="KW-1185">Reference proteome</keyword>
<organism evidence="5 6">
    <name type="scientific">Plasmodium inui San Antonio 1</name>
    <dbReference type="NCBI Taxonomy" id="1237626"/>
    <lineage>
        <taxon>Eukaryota</taxon>
        <taxon>Sar</taxon>
        <taxon>Alveolata</taxon>
        <taxon>Apicomplexa</taxon>
        <taxon>Aconoidasida</taxon>
        <taxon>Haemosporida</taxon>
        <taxon>Plasmodiidae</taxon>
        <taxon>Plasmodium</taxon>
        <taxon>Plasmodium (Plasmodium)</taxon>
    </lineage>
</organism>
<dbReference type="InterPro" id="IPR003690">
    <property type="entry name" value="MTERF"/>
</dbReference>
<proteinExistence type="inferred from homology"/>
<keyword evidence="2" id="KW-0809">Transit peptide</keyword>
<dbReference type="RefSeq" id="XP_008818087.1">
    <property type="nucleotide sequence ID" value="XM_008819865.1"/>
</dbReference>
<sequence>MNKYIFLLLVITKLNTFACYVRRERIFCGNIMRKNKDKVSSENGGPFKSPDVIHTVRVVRGSYGGRRRRELFYLRAPRCGSVGSSLGRLLDNSFVNPLCEGPPSECTASSAPPAYTRLERGRSKTQLFAKTQKYIDNLRKVKKVDNTILGNDFHGKESEIIHEIPDRFLNAFKWALQFRLKNFNCKFIRLSKLAKKKNEELKSYENYAIGYKENLLAMLQKDKNFFLDIVNKLKAKDYFNFDIYSIFRFIQIDVRFFFFPECHDQSAVFFLIFGNLEKAIDYFIRNKDTVDFMQMEKYKNMGGGSEMHLSIRQRKKLRKAERKRERDRRRRAYMARAASLGDADGGVPTADEATVNDPSADEETADDETADNETADDETADNETADDETADDETADDETADDETVDDETTDDETADNQSANDKTDDGAIPEISINSISEASPLEDKFDYFLKHYDDVEFFFMNHFKTAEELKCFFEKCHVEENKIKREEINFNAKGEEIITTNQVLKKGLNLEMIKKIIKTSPRLSLVNKNTILKRITHYRNELKYDYEELVHILYNLPQFYAFGNLKKKYKELLHLHETIEEEDLKAFIKKYPRIFTYNVYRTIRPKLLYLIRHMNKTFRDTLSFPQYFSYSFRLRIIPRHIAYMNLYYDNYITYYKELLRIHNYADFNRRFNELVYKPNIPPINLKMLLQTSNKDFMKHYKISYDDLVKSTQLAKNIHNPFIME</sequence>
<protein>
    <recommendedName>
        <fullName evidence="7">mTERF domain-containing protein</fullName>
    </recommendedName>
</protein>
<evidence type="ECO:0000313" key="5">
    <source>
        <dbReference type="EMBL" id="EUD65337.1"/>
    </source>
</evidence>
<dbReference type="InterPro" id="IPR038538">
    <property type="entry name" value="MTERF_sf"/>
</dbReference>
<dbReference type="GO" id="GO:0003676">
    <property type="term" value="F:nucleic acid binding"/>
    <property type="evidence" value="ECO:0007669"/>
    <property type="project" value="InterPro"/>
</dbReference>
<evidence type="ECO:0000256" key="2">
    <source>
        <dbReference type="ARBA" id="ARBA00022946"/>
    </source>
</evidence>